<organism evidence="13 14">
    <name type="scientific">Actinacidiphila acidipaludis</name>
    <dbReference type="NCBI Taxonomy" id="2873382"/>
    <lineage>
        <taxon>Bacteria</taxon>
        <taxon>Bacillati</taxon>
        <taxon>Actinomycetota</taxon>
        <taxon>Actinomycetes</taxon>
        <taxon>Kitasatosporales</taxon>
        <taxon>Streptomycetaceae</taxon>
        <taxon>Actinacidiphila</taxon>
    </lineage>
</organism>
<evidence type="ECO:0000259" key="12">
    <source>
        <dbReference type="PROSITE" id="PS50110"/>
    </source>
</evidence>
<feature type="domain" description="Histidine kinase" evidence="11">
    <location>
        <begin position="244"/>
        <end position="465"/>
    </location>
</feature>
<gene>
    <name evidence="13" type="ORF">K7862_21105</name>
</gene>
<dbReference type="CDD" id="cd00082">
    <property type="entry name" value="HisKA"/>
    <property type="match status" value="1"/>
</dbReference>
<reference evidence="13 14" key="1">
    <citation type="submission" date="2021-08" db="EMBL/GenBank/DDBJ databases">
        <title>WGS of actinomycetes from Thailand.</title>
        <authorList>
            <person name="Thawai C."/>
        </authorList>
    </citation>
    <scope>NUCLEOTIDE SEQUENCE [LARGE SCALE GENOMIC DNA]</scope>
    <source>
        <strain evidence="13 14">PLK6-54</strain>
    </source>
</reference>
<dbReference type="InterPro" id="IPR001789">
    <property type="entry name" value="Sig_transdc_resp-reg_receiver"/>
</dbReference>
<dbReference type="SMART" id="SM00388">
    <property type="entry name" value="HisKA"/>
    <property type="match status" value="1"/>
</dbReference>
<feature type="region of interest" description="Disordered" evidence="10">
    <location>
        <begin position="623"/>
        <end position="665"/>
    </location>
</feature>
<keyword evidence="4 8" id="KW-0597">Phosphoprotein</keyword>
<dbReference type="CDD" id="cd16922">
    <property type="entry name" value="HATPase_EvgS-ArcB-TorS-like"/>
    <property type="match status" value="1"/>
</dbReference>
<dbReference type="Gene3D" id="3.40.50.2300">
    <property type="match status" value="1"/>
</dbReference>
<accession>A0ABS7QB73</accession>
<dbReference type="InterPro" id="IPR005467">
    <property type="entry name" value="His_kinase_dom"/>
</dbReference>
<dbReference type="InterPro" id="IPR011006">
    <property type="entry name" value="CheY-like_superfamily"/>
</dbReference>
<evidence type="ECO:0000256" key="7">
    <source>
        <dbReference type="ARBA" id="ARBA00023012"/>
    </source>
</evidence>
<dbReference type="InterPro" id="IPR036097">
    <property type="entry name" value="HisK_dim/P_sf"/>
</dbReference>
<evidence type="ECO:0000256" key="5">
    <source>
        <dbReference type="ARBA" id="ARBA00022679"/>
    </source>
</evidence>
<keyword evidence="9" id="KW-0175">Coiled coil</keyword>
<dbReference type="PANTHER" id="PTHR43047">
    <property type="entry name" value="TWO-COMPONENT HISTIDINE PROTEIN KINASE"/>
    <property type="match status" value="1"/>
</dbReference>
<dbReference type="SUPFAM" id="SSF55874">
    <property type="entry name" value="ATPase domain of HSP90 chaperone/DNA topoisomerase II/histidine kinase"/>
    <property type="match status" value="1"/>
</dbReference>
<evidence type="ECO:0000256" key="4">
    <source>
        <dbReference type="ARBA" id="ARBA00022553"/>
    </source>
</evidence>
<dbReference type="CDD" id="cd17535">
    <property type="entry name" value="REC_NarL-like"/>
    <property type="match status" value="1"/>
</dbReference>
<name>A0ABS7QB73_9ACTN</name>
<dbReference type="EC" id="2.7.13.3" evidence="3"/>
<dbReference type="SMART" id="SM00387">
    <property type="entry name" value="HATPase_c"/>
    <property type="match status" value="1"/>
</dbReference>
<dbReference type="PROSITE" id="PS50109">
    <property type="entry name" value="HIS_KIN"/>
    <property type="match status" value="1"/>
</dbReference>
<evidence type="ECO:0000256" key="8">
    <source>
        <dbReference type="PROSITE-ProRule" id="PRU00169"/>
    </source>
</evidence>
<dbReference type="Pfam" id="PF02518">
    <property type="entry name" value="HATPase_c"/>
    <property type="match status" value="1"/>
</dbReference>
<dbReference type="PROSITE" id="PS50110">
    <property type="entry name" value="RESPONSE_REGULATORY"/>
    <property type="match status" value="1"/>
</dbReference>
<evidence type="ECO:0000259" key="11">
    <source>
        <dbReference type="PROSITE" id="PS50109"/>
    </source>
</evidence>
<dbReference type="Pfam" id="PF00072">
    <property type="entry name" value="Response_reg"/>
    <property type="match status" value="1"/>
</dbReference>
<keyword evidence="14" id="KW-1185">Reference proteome</keyword>
<dbReference type="InterPro" id="IPR004358">
    <property type="entry name" value="Sig_transdc_His_kin-like_C"/>
</dbReference>
<evidence type="ECO:0000256" key="6">
    <source>
        <dbReference type="ARBA" id="ARBA00022777"/>
    </source>
</evidence>
<dbReference type="Pfam" id="PF00512">
    <property type="entry name" value="HisKA"/>
    <property type="match status" value="1"/>
</dbReference>
<dbReference type="InterPro" id="IPR058245">
    <property type="entry name" value="NreC/VraR/RcsB-like_REC"/>
</dbReference>
<keyword evidence="5" id="KW-0808">Transferase</keyword>
<comment type="subcellular location">
    <subcellularLocation>
        <location evidence="2">Cell membrane</location>
    </subcellularLocation>
</comment>
<dbReference type="SMART" id="SM00448">
    <property type="entry name" value="REC"/>
    <property type="match status" value="1"/>
</dbReference>
<comment type="caution">
    <text evidence="13">The sequence shown here is derived from an EMBL/GenBank/DDBJ whole genome shotgun (WGS) entry which is preliminary data.</text>
</comment>
<evidence type="ECO:0000256" key="3">
    <source>
        <dbReference type="ARBA" id="ARBA00012438"/>
    </source>
</evidence>
<sequence length="665" mass="70308">MTVPPAPATGTGTGPAAAGGPLEVLRRAVAGERDLLALRRDVQVACRTLGMPETDTVRLATVVSEVGRDLLGAGGLTGRLSLDLAEGRPLAVAELGWTGVVRPGSGPLAAAGRLLQSTRWDEQPFPRLLMGQPLPETSQSLEQRVAVAREELRALSGVSMGEELRSQNHDLLQALQEARAHQEELQRLNDELERTNQGVMALYTELSNELETTNSGVVALYAELEEKTRQLSLVNEAKTRFWANVSHELRSPVNNVIGLTRLLLAPGADPLTEEQRQQVAMIAASGSTMLALVEELLDVAKAESGRLEPELAPVDLRMLLHQLRGTLAASARPGVVLAIPDESHPEPLTTDEVMLTRILRNVLSNSLKFTERGEVRLTVDRHDRTGRAWYAFTVSDTGIGIPAEEQGRVFEEFYQVRGPHQRARSGTGLGLPYARRLTALLGGRMTLSSAPGAGTEVTVEIPAAPAPAPAAVTDPATLSAEARIAVARAAEEAAAAEDRGALRLESLVVVDDDPVFLASIRPVLGRLSAVVTEVGDSAHAVATIRRLRPDAVLLDLSMPPPDGYQLLGHLAGDPALAQIPVVVLTANDRSELDKTRLGHAQAVLGKTYLSTSRLADVLAPALGGARLPSPRGSGGDDPADGSAGDSPRPHDPARPDGPGAGADGA</sequence>
<dbReference type="SUPFAM" id="SSF52172">
    <property type="entry name" value="CheY-like"/>
    <property type="match status" value="1"/>
</dbReference>
<evidence type="ECO:0000256" key="1">
    <source>
        <dbReference type="ARBA" id="ARBA00000085"/>
    </source>
</evidence>
<evidence type="ECO:0000256" key="9">
    <source>
        <dbReference type="SAM" id="Coils"/>
    </source>
</evidence>
<dbReference type="RefSeq" id="WP_222964818.1">
    <property type="nucleotide sequence ID" value="NZ_JAINZZ010000027.1"/>
</dbReference>
<dbReference type="Gene3D" id="3.30.565.10">
    <property type="entry name" value="Histidine kinase-like ATPase, C-terminal domain"/>
    <property type="match status" value="1"/>
</dbReference>
<keyword evidence="7" id="KW-0902">Two-component regulatory system</keyword>
<feature type="modified residue" description="4-aspartylphosphate" evidence="8">
    <location>
        <position position="555"/>
    </location>
</feature>
<dbReference type="InterPro" id="IPR003661">
    <property type="entry name" value="HisK_dim/P_dom"/>
</dbReference>
<feature type="domain" description="Response regulatory" evidence="12">
    <location>
        <begin position="506"/>
        <end position="621"/>
    </location>
</feature>
<evidence type="ECO:0000313" key="13">
    <source>
        <dbReference type="EMBL" id="MBY8880111.1"/>
    </source>
</evidence>
<dbReference type="Proteomes" id="UP000778578">
    <property type="component" value="Unassembled WGS sequence"/>
</dbReference>
<evidence type="ECO:0000313" key="14">
    <source>
        <dbReference type="Proteomes" id="UP000778578"/>
    </source>
</evidence>
<protein>
    <recommendedName>
        <fullName evidence="3">histidine kinase</fullName>
        <ecNumber evidence="3">2.7.13.3</ecNumber>
    </recommendedName>
</protein>
<dbReference type="EMBL" id="JAINZZ010000027">
    <property type="protein sequence ID" value="MBY8880111.1"/>
    <property type="molecule type" value="Genomic_DNA"/>
</dbReference>
<dbReference type="InterPro" id="IPR003594">
    <property type="entry name" value="HATPase_dom"/>
</dbReference>
<dbReference type="Gene3D" id="1.10.287.130">
    <property type="match status" value="1"/>
</dbReference>
<feature type="coiled-coil region" evidence="9">
    <location>
        <begin position="164"/>
        <end position="209"/>
    </location>
</feature>
<dbReference type="SUPFAM" id="SSF47384">
    <property type="entry name" value="Homodimeric domain of signal transducing histidine kinase"/>
    <property type="match status" value="1"/>
</dbReference>
<keyword evidence="6" id="KW-0418">Kinase</keyword>
<comment type="catalytic activity">
    <reaction evidence="1">
        <text>ATP + protein L-histidine = ADP + protein N-phospho-L-histidine.</text>
        <dbReference type="EC" id="2.7.13.3"/>
    </reaction>
</comment>
<dbReference type="PRINTS" id="PR00344">
    <property type="entry name" value="BCTRLSENSOR"/>
</dbReference>
<evidence type="ECO:0000256" key="10">
    <source>
        <dbReference type="SAM" id="MobiDB-lite"/>
    </source>
</evidence>
<proteinExistence type="predicted"/>
<evidence type="ECO:0000256" key="2">
    <source>
        <dbReference type="ARBA" id="ARBA00004236"/>
    </source>
</evidence>
<dbReference type="InterPro" id="IPR036890">
    <property type="entry name" value="HATPase_C_sf"/>
</dbReference>